<keyword evidence="9" id="KW-0238">DNA-binding</keyword>
<keyword evidence="10" id="KW-0804">Transcription</keyword>
<feature type="domain" description="Peptidase S24/S26A/S26B/S26C" evidence="13">
    <location>
        <begin position="101"/>
        <end position="216"/>
    </location>
</feature>
<dbReference type="Pfam" id="PF00717">
    <property type="entry name" value="Peptidase_S24"/>
    <property type="match status" value="1"/>
</dbReference>
<dbReference type="GO" id="GO:0045892">
    <property type="term" value="P:negative regulation of DNA-templated transcription"/>
    <property type="evidence" value="ECO:0007669"/>
    <property type="project" value="InterPro"/>
</dbReference>
<reference evidence="17" key="1">
    <citation type="submission" date="2020-05" db="EMBL/GenBank/DDBJ databases">
        <authorList>
            <person name="Chiriac C."/>
            <person name="Salcher M."/>
            <person name="Ghai R."/>
            <person name="Kavagutti S V."/>
        </authorList>
    </citation>
    <scope>NUCLEOTIDE SEQUENCE</scope>
</reference>
<evidence type="ECO:0000256" key="5">
    <source>
        <dbReference type="ARBA" id="ARBA00022763"/>
    </source>
</evidence>
<evidence type="ECO:0000256" key="4">
    <source>
        <dbReference type="ARBA" id="ARBA00022705"/>
    </source>
</evidence>
<dbReference type="AlphaFoldDB" id="A0A6J7CAP5"/>
<keyword evidence="12" id="KW-0742">SOS response</keyword>
<dbReference type="InterPro" id="IPR050077">
    <property type="entry name" value="LexA_repressor"/>
</dbReference>
<protein>
    <submittedName>
        <fullName evidence="17">Unannotated protein</fullName>
    </submittedName>
</protein>
<dbReference type="PRINTS" id="PR00726">
    <property type="entry name" value="LEXASERPTASE"/>
</dbReference>
<name>A0A6J7CAP5_9ZZZZ</name>
<dbReference type="EMBL" id="CAESGF010000002">
    <property type="protein sequence ID" value="CAB4362514.1"/>
    <property type="molecule type" value="Genomic_DNA"/>
</dbReference>
<keyword evidence="11" id="KW-0234">DNA repair</keyword>
<dbReference type="Gene3D" id="1.10.10.10">
    <property type="entry name" value="Winged helix-like DNA-binding domain superfamily/Winged helix DNA-binding domain"/>
    <property type="match status" value="1"/>
</dbReference>
<dbReference type="NCBIfam" id="TIGR00498">
    <property type="entry name" value="lexA"/>
    <property type="match status" value="1"/>
</dbReference>
<dbReference type="GO" id="GO:0004252">
    <property type="term" value="F:serine-type endopeptidase activity"/>
    <property type="evidence" value="ECO:0007669"/>
    <property type="project" value="InterPro"/>
</dbReference>
<evidence type="ECO:0000313" key="17">
    <source>
        <dbReference type="EMBL" id="CAB4853329.1"/>
    </source>
</evidence>
<evidence type="ECO:0000256" key="2">
    <source>
        <dbReference type="ARBA" id="ARBA00011738"/>
    </source>
</evidence>
<evidence type="ECO:0000256" key="6">
    <source>
        <dbReference type="ARBA" id="ARBA00022801"/>
    </source>
</evidence>
<dbReference type="EMBL" id="CAEZYF010000002">
    <property type="protein sequence ID" value="CAB4705161.1"/>
    <property type="molecule type" value="Genomic_DNA"/>
</dbReference>
<evidence type="ECO:0000256" key="9">
    <source>
        <dbReference type="ARBA" id="ARBA00023125"/>
    </source>
</evidence>
<dbReference type="InterPro" id="IPR039418">
    <property type="entry name" value="LexA-like"/>
</dbReference>
<evidence type="ECO:0000256" key="8">
    <source>
        <dbReference type="ARBA" id="ARBA00023015"/>
    </source>
</evidence>
<dbReference type="SUPFAM" id="SSF46785">
    <property type="entry name" value="Winged helix' DNA-binding domain"/>
    <property type="match status" value="1"/>
</dbReference>
<dbReference type="CDD" id="cd06529">
    <property type="entry name" value="S24_LexA-like"/>
    <property type="match status" value="1"/>
</dbReference>
<dbReference type="HAMAP" id="MF_00015">
    <property type="entry name" value="LexA"/>
    <property type="match status" value="1"/>
</dbReference>
<keyword evidence="8" id="KW-0805">Transcription regulation</keyword>
<comment type="similarity">
    <text evidence="1">Belongs to the peptidase S24 family.</text>
</comment>
<dbReference type="InterPro" id="IPR006200">
    <property type="entry name" value="LexA"/>
</dbReference>
<dbReference type="FunFam" id="1.10.10.10:FF:000009">
    <property type="entry name" value="LexA repressor"/>
    <property type="match status" value="1"/>
</dbReference>
<dbReference type="PANTHER" id="PTHR33516:SF2">
    <property type="entry name" value="LEXA REPRESSOR-RELATED"/>
    <property type="match status" value="1"/>
</dbReference>
<dbReference type="InterPro" id="IPR015927">
    <property type="entry name" value="Peptidase_S24_S26A/B/C"/>
</dbReference>
<evidence type="ECO:0000313" key="19">
    <source>
        <dbReference type="EMBL" id="CAB5005471.1"/>
    </source>
</evidence>
<evidence type="ECO:0000256" key="3">
    <source>
        <dbReference type="ARBA" id="ARBA00022491"/>
    </source>
</evidence>
<dbReference type="CDD" id="cd00090">
    <property type="entry name" value="HTH_ARSR"/>
    <property type="match status" value="1"/>
</dbReference>
<sequence>MFDRLPERVYGAAMAEKLTDRQRGILDMIETSMRERGYPPSVREIGEAVGLTSPSTVHSHLATLQRLGYLKRDPTKPRAIEVRFDPSSGAAIERRPVRHVPLVGDVAAGTDVLAQENVEELFPLPEDFTGTGDLFMLRVRGDSMIEVGIMDGDFVVARAQTTAENGEIVIAGIPGEEATVKTYQRKGHTVTLIPANPRLTPMVFTDGEVQIFGRVVTVMRRL</sequence>
<feature type="domain" description="LexA repressor DNA-binding" evidence="14">
    <location>
        <begin position="16"/>
        <end position="79"/>
    </location>
</feature>
<proteinExistence type="inferred from homology"/>
<keyword evidence="6" id="KW-0378">Hydrolase</keyword>
<dbReference type="GO" id="GO:0006281">
    <property type="term" value="P:DNA repair"/>
    <property type="evidence" value="ECO:0007669"/>
    <property type="project" value="UniProtKB-KW"/>
</dbReference>
<evidence type="ECO:0000313" key="15">
    <source>
        <dbReference type="EMBL" id="CAB4362514.1"/>
    </source>
</evidence>
<comment type="subunit">
    <text evidence="2">Homodimer.</text>
</comment>
<dbReference type="InterPro" id="IPR036388">
    <property type="entry name" value="WH-like_DNA-bd_sf"/>
</dbReference>
<dbReference type="GO" id="GO:0006508">
    <property type="term" value="P:proteolysis"/>
    <property type="evidence" value="ECO:0007669"/>
    <property type="project" value="InterPro"/>
</dbReference>
<evidence type="ECO:0000256" key="10">
    <source>
        <dbReference type="ARBA" id="ARBA00023163"/>
    </source>
</evidence>
<organism evidence="17">
    <name type="scientific">freshwater metagenome</name>
    <dbReference type="NCBI Taxonomy" id="449393"/>
    <lineage>
        <taxon>unclassified sequences</taxon>
        <taxon>metagenomes</taxon>
        <taxon>ecological metagenomes</taxon>
    </lineage>
</organism>
<evidence type="ECO:0000313" key="16">
    <source>
        <dbReference type="EMBL" id="CAB4705161.1"/>
    </source>
</evidence>
<dbReference type="SUPFAM" id="SSF51306">
    <property type="entry name" value="LexA/Signal peptidase"/>
    <property type="match status" value="1"/>
</dbReference>
<dbReference type="GO" id="GO:0009432">
    <property type="term" value="P:SOS response"/>
    <property type="evidence" value="ECO:0007669"/>
    <property type="project" value="UniProtKB-KW"/>
</dbReference>
<dbReference type="Pfam" id="PF01726">
    <property type="entry name" value="LexA_DNA_bind"/>
    <property type="match status" value="1"/>
</dbReference>
<dbReference type="InterPro" id="IPR011991">
    <property type="entry name" value="ArsR-like_HTH"/>
</dbReference>
<dbReference type="EMBL" id="CAFBOL010000087">
    <property type="protein sequence ID" value="CAB5005471.1"/>
    <property type="molecule type" value="Genomic_DNA"/>
</dbReference>
<dbReference type="PANTHER" id="PTHR33516">
    <property type="entry name" value="LEXA REPRESSOR"/>
    <property type="match status" value="1"/>
</dbReference>
<evidence type="ECO:0000256" key="1">
    <source>
        <dbReference type="ARBA" id="ARBA00007484"/>
    </source>
</evidence>
<dbReference type="InterPro" id="IPR036390">
    <property type="entry name" value="WH_DNA-bd_sf"/>
</dbReference>
<evidence type="ECO:0000259" key="14">
    <source>
        <dbReference type="Pfam" id="PF01726"/>
    </source>
</evidence>
<dbReference type="EMBL" id="CAFBIY010000236">
    <property type="protein sequence ID" value="CAB4853329.1"/>
    <property type="molecule type" value="Genomic_DNA"/>
</dbReference>
<dbReference type="InterPro" id="IPR006197">
    <property type="entry name" value="Peptidase_S24_LexA"/>
</dbReference>
<evidence type="ECO:0000313" key="18">
    <source>
        <dbReference type="EMBL" id="CAB4909484.1"/>
    </source>
</evidence>
<dbReference type="Gene3D" id="2.10.109.10">
    <property type="entry name" value="Umud Fragment, subunit A"/>
    <property type="match status" value="1"/>
</dbReference>
<keyword evidence="4" id="KW-0235">DNA replication</keyword>
<keyword evidence="7" id="KW-0068">Autocatalytic cleavage</keyword>
<dbReference type="InterPro" id="IPR036286">
    <property type="entry name" value="LexA/Signal_pep-like_sf"/>
</dbReference>
<dbReference type="GO" id="GO:0003677">
    <property type="term" value="F:DNA binding"/>
    <property type="evidence" value="ECO:0007669"/>
    <property type="project" value="UniProtKB-KW"/>
</dbReference>
<dbReference type="EMBL" id="CAFBMT010000001">
    <property type="protein sequence ID" value="CAB4909484.1"/>
    <property type="molecule type" value="Genomic_DNA"/>
</dbReference>
<evidence type="ECO:0000256" key="7">
    <source>
        <dbReference type="ARBA" id="ARBA00022813"/>
    </source>
</evidence>
<dbReference type="FunFam" id="2.10.109.10:FF:000001">
    <property type="entry name" value="LexA repressor"/>
    <property type="match status" value="1"/>
</dbReference>
<evidence type="ECO:0000256" key="11">
    <source>
        <dbReference type="ARBA" id="ARBA00023204"/>
    </source>
</evidence>
<evidence type="ECO:0000259" key="13">
    <source>
        <dbReference type="Pfam" id="PF00717"/>
    </source>
</evidence>
<keyword evidence="3" id="KW-0678">Repressor</keyword>
<keyword evidence="5" id="KW-0227">DNA damage</keyword>
<evidence type="ECO:0000256" key="12">
    <source>
        <dbReference type="ARBA" id="ARBA00023236"/>
    </source>
</evidence>
<accession>A0A6J7CAP5</accession>
<gene>
    <name evidence="16" type="ORF">UFOPK2656_00293</name>
    <name evidence="17" type="ORF">UFOPK3267_02857</name>
    <name evidence="18" type="ORF">UFOPK3651_00061</name>
    <name evidence="19" type="ORF">UFOPK3931_02489</name>
    <name evidence="15" type="ORF">UFOPK4189_00290</name>
</gene>
<dbReference type="InterPro" id="IPR006199">
    <property type="entry name" value="LexA_DNA-bd_dom"/>
</dbReference>
<dbReference type="GO" id="GO:0006260">
    <property type="term" value="P:DNA replication"/>
    <property type="evidence" value="ECO:0007669"/>
    <property type="project" value="UniProtKB-KW"/>
</dbReference>